<evidence type="ECO:0000313" key="2">
    <source>
        <dbReference type="Proteomes" id="UP000006038"/>
    </source>
</evidence>
<dbReference type="AlphaFoldDB" id="J3MUF3"/>
<name>J3MUF3_ORYBR</name>
<reference evidence="1" key="1">
    <citation type="journal article" date="2013" name="Nat. Commun.">
        <title>Whole-genome sequencing of Oryza brachyantha reveals mechanisms underlying Oryza genome evolution.</title>
        <authorList>
            <person name="Chen J."/>
            <person name="Huang Q."/>
            <person name="Gao D."/>
            <person name="Wang J."/>
            <person name="Lang Y."/>
            <person name="Liu T."/>
            <person name="Li B."/>
            <person name="Bai Z."/>
            <person name="Luis Goicoechea J."/>
            <person name="Liang C."/>
            <person name="Chen C."/>
            <person name="Zhang W."/>
            <person name="Sun S."/>
            <person name="Liao Y."/>
            <person name="Zhang X."/>
            <person name="Yang L."/>
            <person name="Song C."/>
            <person name="Wang M."/>
            <person name="Shi J."/>
            <person name="Liu G."/>
            <person name="Liu J."/>
            <person name="Zhou H."/>
            <person name="Zhou W."/>
            <person name="Yu Q."/>
            <person name="An N."/>
            <person name="Chen Y."/>
            <person name="Cai Q."/>
            <person name="Wang B."/>
            <person name="Liu B."/>
            <person name="Min J."/>
            <person name="Huang Y."/>
            <person name="Wu H."/>
            <person name="Li Z."/>
            <person name="Zhang Y."/>
            <person name="Yin Y."/>
            <person name="Song W."/>
            <person name="Jiang J."/>
            <person name="Jackson S.A."/>
            <person name="Wing R.A."/>
            <person name="Wang J."/>
            <person name="Chen M."/>
        </authorList>
    </citation>
    <scope>NUCLEOTIDE SEQUENCE [LARGE SCALE GENOMIC DNA]</scope>
    <source>
        <strain evidence="1">cv. IRGC 101232</strain>
    </source>
</reference>
<protein>
    <submittedName>
        <fullName evidence="1">Uncharacterized protein</fullName>
    </submittedName>
</protein>
<dbReference type="HOGENOM" id="CLU_1860398_0_0_1"/>
<dbReference type="Proteomes" id="UP000006038">
    <property type="component" value="Chromosome 8"/>
</dbReference>
<evidence type="ECO:0000313" key="1">
    <source>
        <dbReference type="EnsemblPlants" id="OB08G27340.1"/>
    </source>
</evidence>
<proteinExistence type="predicted"/>
<dbReference type="EnsemblPlants" id="OB08G27340.1">
    <property type="protein sequence ID" value="OB08G27340.1"/>
    <property type="gene ID" value="OB08G27340"/>
</dbReference>
<keyword evidence="2" id="KW-1185">Reference proteome</keyword>
<reference evidence="1" key="2">
    <citation type="submission" date="2013-04" db="UniProtKB">
        <authorList>
            <consortium name="EnsemblPlants"/>
        </authorList>
    </citation>
    <scope>IDENTIFICATION</scope>
</reference>
<accession>J3MUF3</accession>
<sequence length="138" mass="15846">DGAPAPPPQLNWPWIVELHGSIHPLPGEFFEFFHFSYSDPRRLTEPLSLSLSLLVLGSHGHGTISRANNVLFHFYFFSSLFLEGLCEEEIVELFIGDEMGKGERSCKRKFPEILLLNYLSIVHHTALRFYRLKFLSSP</sequence>
<organism evidence="1">
    <name type="scientific">Oryza brachyantha</name>
    <name type="common">malo sina</name>
    <dbReference type="NCBI Taxonomy" id="4533"/>
    <lineage>
        <taxon>Eukaryota</taxon>
        <taxon>Viridiplantae</taxon>
        <taxon>Streptophyta</taxon>
        <taxon>Embryophyta</taxon>
        <taxon>Tracheophyta</taxon>
        <taxon>Spermatophyta</taxon>
        <taxon>Magnoliopsida</taxon>
        <taxon>Liliopsida</taxon>
        <taxon>Poales</taxon>
        <taxon>Poaceae</taxon>
        <taxon>BOP clade</taxon>
        <taxon>Oryzoideae</taxon>
        <taxon>Oryzeae</taxon>
        <taxon>Oryzinae</taxon>
        <taxon>Oryza</taxon>
    </lineage>
</organism>
<dbReference type="Gramene" id="OB08G27340.1">
    <property type="protein sequence ID" value="OB08G27340.1"/>
    <property type="gene ID" value="OB08G27340"/>
</dbReference>